<sequence>MAQNPRPYDAAAAERSIMQFLPSSQHRRQNHSASMMAFGGNGAPPAPHVAGQQQQQLLSPPASGRSMPQQTAASSAAGGEQLKQSFYNPYHVKHRRRTTKEQLSLLEGTFEHTPKPSSELRKSLASNLCMTAREVQIWFQNRRAKQKNINMRATSATKTSADCSPVLSPADTSLPSDKLERAGSAEHPAAVTAKETQRRHSDIPAPFIRCEAPLGVATCGPIESQLAAAAAALLPSTAMVATMPATAHIETSPPPALATQAPTYSSQGVLFQQALNAAVAAAASSSSMPCTMPTHHPPPPPLPQPPKHQYPHKKHKHPAGGSGSNTDRYHTARVHQEAFDGTNKLPLKPDDLSPHSAEDQFSILDPSNLPMFMMPMHGGGPNMMGGSNSSSSMGYPSSGHQSLSMPGSTNLGAGGSSMYWNMPYAAPQQRPGLTASSSMPSTDMSTLFSDLLGLSPTSPYSSMQPPPVSPFGLPAVTGSSSNVSDMPAYNADPASSFYQTLLYLTQQGAAAPGAAGMPPALGHQHSSNSQLRRQQEMSPLSPAESGALASSPPGSHRQAHLSVDTSAATLMSPPVVPSSAFAPYETQGHAKSQMPSLHQHQHQVAMFMPSGTTAAAASAVYPHLVSIGSTDAAEMFGPVSGGNVNAGGNGRLL</sequence>
<keyword evidence="2" id="KW-1185">Reference proteome</keyword>
<evidence type="ECO:0000313" key="1">
    <source>
        <dbReference type="EMBL" id="KAJ2790941.1"/>
    </source>
</evidence>
<comment type="caution">
    <text evidence="1">The sequence shown here is derived from an EMBL/GenBank/DDBJ whole genome shotgun (WGS) entry which is preliminary data.</text>
</comment>
<gene>
    <name evidence="1" type="ORF">GGI18_001485</name>
</gene>
<dbReference type="EMBL" id="JANBUK010000232">
    <property type="protein sequence ID" value="KAJ2790941.1"/>
    <property type="molecule type" value="Genomic_DNA"/>
</dbReference>
<proteinExistence type="predicted"/>
<accession>A0ACC1KJX1</accession>
<organism evidence="1 2">
    <name type="scientific">Coemansia linderi</name>
    <dbReference type="NCBI Taxonomy" id="2663919"/>
    <lineage>
        <taxon>Eukaryota</taxon>
        <taxon>Fungi</taxon>
        <taxon>Fungi incertae sedis</taxon>
        <taxon>Zoopagomycota</taxon>
        <taxon>Kickxellomycotina</taxon>
        <taxon>Kickxellomycetes</taxon>
        <taxon>Kickxellales</taxon>
        <taxon>Kickxellaceae</taxon>
        <taxon>Coemansia</taxon>
    </lineage>
</organism>
<evidence type="ECO:0000313" key="2">
    <source>
        <dbReference type="Proteomes" id="UP001140066"/>
    </source>
</evidence>
<name>A0ACC1KJX1_9FUNG</name>
<protein>
    <submittedName>
        <fullName evidence="1">Uncharacterized protein</fullName>
    </submittedName>
</protein>
<reference evidence="1" key="1">
    <citation type="submission" date="2022-07" db="EMBL/GenBank/DDBJ databases">
        <title>Phylogenomic reconstructions and comparative analyses of Kickxellomycotina fungi.</title>
        <authorList>
            <person name="Reynolds N.K."/>
            <person name="Stajich J.E."/>
            <person name="Barry K."/>
            <person name="Grigoriev I.V."/>
            <person name="Crous P."/>
            <person name="Smith M.E."/>
        </authorList>
    </citation>
    <scope>NUCLEOTIDE SEQUENCE</scope>
    <source>
        <strain evidence="1">BCRC 34191</strain>
    </source>
</reference>
<dbReference type="Proteomes" id="UP001140066">
    <property type="component" value="Unassembled WGS sequence"/>
</dbReference>